<evidence type="ECO:0000256" key="3">
    <source>
        <dbReference type="ARBA" id="ARBA00022968"/>
    </source>
</evidence>
<keyword evidence="4" id="KW-1133">Transmembrane helix</keyword>
<dbReference type="Gene3D" id="3.90.550.10">
    <property type="entry name" value="Spore Coat Polysaccharide Biosynthesis Protein SpsA, Chain A"/>
    <property type="match status" value="1"/>
</dbReference>
<protein>
    <recommendedName>
        <fullName evidence="10">Glycosyltransferase family 62 protein</fullName>
    </recommendedName>
</protein>
<dbReference type="GO" id="GO:0000136">
    <property type="term" value="C:mannan polymerase complex"/>
    <property type="evidence" value="ECO:0007669"/>
    <property type="project" value="TreeGrafter"/>
</dbReference>
<name>A0A6A6S370_9PLEO</name>
<evidence type="ECO:0000256" key="4">
    <source>
        <dbReference type="ARBA" id="ARBA00022989"/>
    </source>
</evidence>
<keyword evidence="6" id="KW-0472">Membrane</keyword>
<proteinExistence type="inferred from homology"/>
<dbReference type="OrthoDB" id="204164at2759"/>
<keyword evidence="5" id="KW-0333">Golgi apparatus</keyword>
<dbReference type="Proteomes" id="UP000799753">
    <property type="component" value="Unassembled WGS sequence"/>
</dbReference>
<dbReference type="SUPFAM" id="SSF53448">
    <property type="entry name" value="Nucleotide-diphospho-sugar transferases"/>
    <property type="match status" value="1"/>
</dbReference>
<comment type="similarity">
    <text evidence="7">Belongs to the ANP1/MMN9/VAN1 family.</text>
</comment>
<dbReference type="PANTHER" id="PTHR43083:SF4">
    <property type="entry name" value="N-GLYCOSYL-TRANSFERASE (AFU_ORTHOLOGUE AFUA_4G06870)"/>
    <property type="match status" value="1"/>
</dbReference>
<reference evidence="8" key="1">
    <citation type="journal article" date="2020" name="Stud. Mycol.">
        <title>101 Dothideomycetes genomes: a test case for predicting lifestyles and emergence of pathogens.</title>
        <authorList>
            <person name="Haridas S."/>
            <person name="Albert R."/>
            <person name="Binder M."/>
            <person name="Bloem J."/>
            <person name="Labutti K."/>
            <person name="Salamov A."/>
            <person name="Andreopoulos B."/>
            <person name="Baker S."/>
            <person name="Barry K."/>
            <person name="Bills G."/>
            <person name="Bluhm B."/>
            <person name="Cannon C."/>
            <person name="Castanera R."/>
            <person name="Culley D."/>
            <person name="Daum C."/>
            <person name="Ezra D."/>
            <person name="Gonzalez J."/>
            <person name="Henrissat B."/>
            <person name="Kuo A."/>
            <person name="Liang C."/>
            <person name="Lipzen A."/>
            <person name="Lutzoni F."/>
            <person name="Magnuson J."/>
            <person name="Mondo S."/>
            <person name="Nolan M."/>
            <person name="Ohm R."/>
            <person name="Pangilinan J."/>
            <person name="Park H.-J."/>
            <person name="Ramirez L."/>
            <person name="Alfaro M."/>
            <person name="Sun H."/>
            <person name="Tritt A."/>
            <person name="Yoshinaga Y."/>
            <person name="Zwiers L.-H."/>
            <person name="Turgeon B."/>
            <person name="Goodwin S."/>
            <person name="Spatafora J."/>
            <person name="Crous P."/>
            <person name="Grigoriev I."/>
        </authorList>
    </citation>
    <scope>NUCLEOTIDE SEQUENCE</scope>
    <source>
        <strain evidence="8">CBS 473.64</strain>
    </source>
</reference>
<evidence type="ECO:0000256" key="2">
    <source>
        <dbReference type="ARBA" id="ARBA00022692"/>
    </source>
</evidence>
<sequence length="406" mass="46222">MLIGKGSSWKAARARLPPSRQVWHMLRNTRTLLAVGLLTVVVLMWRSMGSAAGEMQRFYCWGPAKAPMHMTTNENEEWHAHLQTPVIFNPHKPIEINDTTIEYVDLNGINSTTDAVKNKERVLIVTPLRDASHHLPKHMDLLVELTYPHELIDLAFLVGDSSDDTMAALAIELERVQKNPESAFRSTLVVQKDFGVTLSQSVEDRHGVKAQGPRRKAMGRARNYLLATAMKPEHSWVYWRDVDIVDSPKTIIEDFIAHDRDILVPNVWFHRYKEVNGKWVDIEGRFDYNSWEESQTGLDLAASLDKDVVIAEGYKEYVTGRRHMARLGDWRKDKDEEMKLNGIGGVNIIVKADVHRSGINFPCYAFENQAETEGFAKMATRAGYEVYGLPNYVVWHVDTEEKPGNA</sequence>
<dbReference type="GO" id="GO:0000032">
    <property type="term" value="P:cell wall mannoprotein biosynthetic process"/>
    <property type="evidence" value="ECO:0007669"/>
    <property type="project" value="TreeGrafter"/>
</dbReference>
<evidence type="ECO:0000256" key="1">
    <source>
        <dbReference type="ARBA" id="ARBA00004323"/>
    </source>
</evidence>
<keyword evidence="3" id="KW-0735">Signal-anchor</keyword>
<evidence type="ECO:0008006" key="10">
    <source>
        <dbReference type="Google" id="ProtNLM"/>
    </source>
</evidence>
<dbReference type="InterPro" id="IPR029044">
    <property type="entry name" value="Nucleotide-diphossugar_trans"/>
</dbReference>
<keyword evidence="9" id="KW-1185">Reference proteome</keyword>
<dbReference type="EMBL" id="MU006781">
    <property type="protein sequence ID" value="KAF2642269.1"/>
    <property type="molecule type" value="Genomic_DNA"/>
</dbReference>
<gene>
    <name evidence="8" type="ORF">P280DRAFT_422777</name>
</gene>
<dbReference type="FunFam" id="3.90.550.10:FF:000017">
    <property type="entry name" value="Mannan polymerase II complex ANP1 subunit"/>
    <property type="match status" value="1"/>
</dbReference>
<dbReference type="GO" id="GO:0006487">
    <property type="term" value="P:protein N-linked glycosylation"/>
    <property type="evidence" value="ECO:0007669"/>
    <property type="project" value="TreeGrafter"/>
</dbReference>
<evidence type="ECO:0000256" key="7">
    <source>
        <dbReference type="ARBA" id="ARBA00037964"/>
    </source>
</evidence>
<dbReference type="GO" id="GO:0000009">
    <property type="term" value="F:alpha-1,6-mannosyltransferase activity"/>
    <property type="evidence" value="ECO:0007669"/>
    <property type="project" value="TreeGrafter"/>
</dbReference>
<comment type="subcellular location">
    <subcellularLocation>
        <location evidence="1">Golgi apparatus membrane</location>
        <topology evidence="1">Single-pass type II membrane protein</topology>
    </subcellularLocation>
</comment>
<dbReference type="Pfam" id="PF03452">
    <property type="entry name" value="Anp1"/>
    <property type="match status" value="1"/>
</dbReference>
<dbReference type="PANTHER" id="PTHR43083">
    <property type="entry name" value="MANNAN POLYMERASE II"/>
    <property type="match status" value="1"/>
</dbReference>
<keyword evidence="2" id="KW-0812">Transmembrane</keyword>
<dbReference type="InterPro" id="IPR052086">
    <property type="entry name" value="Mannan_Polymerase_Subunit"/>
</dbReference>
<dbReference type="AlphaFoldDB" id="A0A6A6S370"/>
<evidence type="ECO:0000313" key="8">
    <source>
        <dbReference type="EMBL" id="KAF2642269.1"/>
    </source>
</evidence>
<organism evidence="8 9">
    <name type="scientific">Massarina eburnea CBS 473.64</name>
    <dbReference type="NCBI Taxonomy" id="1395130"/>
    <lineage>
        <taxon>Eukaryota</taxon>
        <taxon>Fungi</taxon>
        <taxon>Dikarya</taxon>
        <taxon>Ascomycota</taxon>
        <taxon>Pezizomycotina</taxon>
        <taxon>Dothideomycetes</taxon>
        <taxon>Pleosporomycetidae</taxon>
        <taxon>Pleosporales</taxon>
        <taxon>Massarineae</taxon>
        <taxon>Massarinaceae</taxon>
        <taxon>Massarina</taxon>
    </lineage>
</organism>
<accession>A0A6A6S370</accession>
<evidence type="ECO:0000256" key="5">
    <source>
        <dbReference type="ARBA" id="ARBA00023034"/>
    </source>
</evidence>
<evidence type="ECO:0000256" key="6">
    <source>
        <dbReference type="ARBA" id="ARBA00023136"/>
    </source>
</evidence>
<evidence type="ECO:0000313" key="9">
    <source>
        <dbReference type="Proteomes" id="UP000799753"/>
    </source>
</evidence>